<evidence type="ECO:0000313" key="2">
    <source>
        <dbReference type="EMBL" id="KAJ5444329.1"/>
    </source>
</evidence>
<evidence type="ECO:0000256" key="1">
    <source>
        <dbReference type="ARBA" id="ARBA00023242"/>
    </source>
</evidence>
<comment type="caution">
    <text evidence="2">The sequence shown here is derived from an EMBL/GenBank/DDBJ whole genome shotgun (WGS) entry which is preliminary data.</text>
</comment>
<evidence type="ECO:0000313" key="3">
    <source>
        <dbReference type="Proteomes" id="UP001213681"/>
    </source>
</evidence>
<reference evidence="2" key="1">
    <citation type="submission" date="2022-12" db="EMBL/GenBank/DDBJ databases">
        <authorList>
            <person name="Petersen C."/>
        </authorList>
    </citation>
    <scope>NUCLEOTIDE SEQUENCE</scope>
    <source>
        <strain evidence="2">IBT 16125</strain>
    </source>
</reference>
<proteinExistence type="predicted"/>
<name>A0AAD6C3B7_9EURO</name>
<reference evidence="2" key="2">
    <citation type="journal article" date="2023" name="IMA Fungus">
        <title>Comparative genomic study of the Penicillium genus elucidates a diverse pangenome and 15 lateral gene transfer events.</title>
        <authorList>
            <person name="Petersen C."/>
            <person name="Sorensen T."/>
            <person name="Nielsen M.R."/>
            <person name="Sondergaard T.E."/>
            <person name="Sorensen J.L."/>
            <person name="Fitzpatrick D.A."/>
            <person name="Frisvad J.C."/>
            <person name="Nielsen K.L."/>
        </authorList>
    </citation>
    <scope>NUCLEOTIDE SEQUENCE</scope>
    <source>
        <strain evidence="2">IBT 16125</strain>
    </source>
</reference>
<keyword evidence="1" id="KW-0539">Nucleus</keyword>
<dbReference type="PANTHER" id="PTHR37534:SF46">
    <property type="entry name" value="ZN(II)2CYS6 TRANSCRIPTION FACTOR (EUROFUNG)"/>
    <property type="match status" value="1"/>
</dbReference>
<dbReference type="RefSeq" id="XP_056764409.1">
    <property type="nucleotide sequence ID" value="XM_056911583.1"/>
</dbReference>
<gene>
    <name evidence="2" type="ORF">N7458_008201</name>
</gene>
<dbReference type="PANTHER" id="PTHR37534">
    <property type="entry name" value="TRANSCRIPTIONAL ACTIVATOR PROTEIN UGA3"/>
    <property type="match status" value="1"/>
</dbReference>
<sequence>MNTGVSDGDHLKSSAISYNARLSNNVVNFSDFDDWERHFLNLMKDRSTPSPLAKFLVGSSFYEDHHSSFVQNLIQPTPIVRHATVACAAALLGDQFNEYAKRGLEIGHQRAALAISSLRSLEINGQDDLVTSLILGVALLTFAMHVRDGQPFLICHYTLSLIKTQYPDLSGLDPSLMDFLMCLVSAETFECLLRSQVPTLRVNTHGRGRFVDRYLGLCSPMLFYFYDICEVSSAFRYVAKDDDSELLRRLNGINLAVEKWQPLPPLDFSERFTQIEGATMLAQAKILRLGALLVIHRLHHPFGQQDREALLFSQEIIAEFENMLHLSHNSIPCTSLAYLAACFEIMDQEARAWVMQRCTQIVTFSKQAQIRFKARLSIVWKARDSGNSFYWFQLCEYLPGQEIQ</sequence>
<accession>A0AAD6C3B7</accession>
<keyword evidence="3" id="KW-1185">Reference proteome</keyword>
<dbReference type="EMBL" id="JAPVEA010000007">
    <property type="protein sequence ID" value="KAJ5444329.1"/>
    <property type="molecule type" value="Genomic_DNA"/>
</dbReference>
<dbReference type="Proteomes" id="UP001213681">
    <property type="component" value="Unassembled WGS sequence"/>
</dbReference>
<dbReference type="GeneID" id="81601826"/>
<dbReference type="GO" id="GO:0005634">
    <property type="term" value="C:nucleus"/>
    <property type="evidence" value="ECO:0007669"/>
    <property type="project" value="UniProtKB-SubCell"/>
</dbReference>
<evidence type="ECO:0008006" key="4">
    <source>
        <dbReference type="Google" id="ProtNLM"/>
    </source>
</evidence>
<dbReference type="AlphaFoldDB" id="A0AAD6C3B7"/>
<protein>
    <recommendedName>
        <fullName evidence="4">Transcription factor domain-containing protein</fullName>
    </recommendedName>
</protein>
<organism evidence="2 3">
    <name type="scientific">Penicillium daleae</name>
    <dbReference type="NCBI Taxonomy" id="63821"/>
    <lineage>
        <taxon>Eukaryota</taxon>
        <taxon>Fungi</taxon>
        <taxon>Dikarya</taxon>
        <taxon>Ascomycota</taxon>
        <taxon>Pezizomycotina</taxon>
        <taxon>Eurotiomycetes</taxon>
        <taxon>Eurotiomycetidae</taxon>
        <taxon>Eurotiales</taxon>
        <taxon>Aspergillaceae</taxon>
        <taxon>Penicillium</taxon>
    </lineage>
</organism>